<evidence type="ECO:0000313" key="1">
    <source>
        <dbReference type="EMBL" id="RVW21229.1"/>
    </source>
</evidence>
<dbReference type="AlphaFoldDB" id="A0A438CDE3"/>
<sequence length="188" mass="20778">MWAYNMKLNPIECVFGVSVGKFLGFMVTQRGIEVNPVQVKSVLKTLVPNNKKEVLIGCLVALDECKQAFEAIKRYLIQPPILSNPKSDEELYIVDCSSTKECHMKALPILLGSSSDHTYKPATSSQLKELNKWIIKRVPQEENGKTNTLAEITASLLINGTIMLPIYLKVAPSITLGPICNIDQTDSG</sequence>
<gene>
    <name evidence="1" type="ORF">CK203_114577</name>
</gene>
<dbReference type="Proteomes" id="UP000288805">
    <property type="component" value="Unassembled WGS sequence"/>
</dbReference>
<organism evidence="1 2">
    <name type="scientific">Vitis vinifera</name>
    <name type="common">Grape</name>
    <dbReference type="NCBI Taxonomy" id="29760"/>
    <lineage>
        <taxon>Eukaryota</taxon>
        <taxon>Viridiplantae</taxon>
        <taxon>Streptophyta</taxon>
        <taxon>Embryophyta</taxon>
        <taxon>Tracheophyta</taxon>
        <taxon>Spermatophyta</taxon>
        <taxon>Magnoliopsida</taxon>
        <taxon>eudicotyledons</taxon>
        <taxon>Gunneridae</taxon>
        <taxon>Pentapetalae</taxon>
        <taxon>rosids</taxon>
        <taxon>Vitales</taxon>
        <taxon>Vitaceae</taxon>
        <taxon>Viteae</taxon>
        <taxon>Vitis</taxon>
    </lineage>
</organism>
<dbReference type="EMBL" id="QGNW01002305">
    <property type="protein sequence ID" value="RVW21229.1"/>
    <property type="molecule type" value="Genomic_DNA"/>
</dbReference>
<proteinExistence type="predicted"/>
<reference evidence="1 2" key="1">
    <citation type="journal article" date="2018" name="PLoS Genet.">
        <title>Population sequencing reveals clonal diversity and ancestral inbreeding in the grapevine cultivar Chardonnay.</title>
        <authorList>
            <person name="Roach M.J."/>
            <person name="Johnson D.L."/>
            <person name="Bohlmann J."/>
            <person name="van Vuuren H.J."/>
            <person name="Jones S.J."/>
            <person name="Pretorius I.S."/>
            <person name="Schmidt S.A."/>
            <person name="Borneman A.R."/>
        </authorList>
    </citation>
    <scope>NUCLEOTIDE SEQUENCE [LARGE SCALE GENOMIC DNA]</scope>
    <source>
        <strain evidence="2">cv. Chardonnay</strain>
        <tissue evidence="1">Leaf</tissue>
    </source>
</reference>
<comment type="caution">
    <text evidence="1">The sequence shown here is derived from an EMBL/GenBank/DDBJ whole genome shotgun (WGS) entry which is preliminary data.</text>
</comment>
<dbReference type="InterPro" id="IPR043502">
    <property type="entry name" value="DNA/RNA_pol_sf"/>
</dbReference>
<accession>A0A438CDE3</accession>
<evidence type="ECO:0000313" key="2">
    <source>
        <dbReference type="Proteomes" id="UP000288805"/>
    </source>
</evidence>
<dbReference type="SUPFAM" id="SSF56672">
    <property type="entry name" value="DNA/RNA polymerases"/>
    <property type="match status" value="1"/>
</dbReference>
<protein>
    <submittedName>
        <fullName evidence="1">Uncharacterized protein</fullName>
    </submittedName>
</protein>
<name>A0A438CDE3_VITVI</name>